<evidence type="ECO:0000313" key="11">
    <source>
        <dbReference type="EMBL" id="OWZ08196.1"/>
    </source>
</evidence>
<dbReference type="EMBL" id="NBNE01003239">
    <property type="protein sequence ID" value="OWZ08196.1"/>
    <property type="molecule type" value="Genomic_DNA"/>
</dbReference>
<accession>A0A225VRW1</accession>
<feature type="domain" description="Integrase catalytic" evidence="10">
    <location>
        <begin position="1"/>
        <end position="89"/>
    </location>
</feature>
<keyword evidence="8" id="KW-0548">Nucleotidyltransferase</keyword>
<gene>
    <name evidence="11" type="ORF">PHMEG_00019303</name>
</gene>
<dbReference type="PANTHER" id="PTHR42648:SF11">
    <property type="entry name" value="TRANSPOSON TY4-P GAG-POL POLYPROTEIN"/>
    <property type="match status" value="1"/>
</dbReference>
<dbReference type="AlphaFoldDB" id="A0A225VRW1"/>
<keyword evidence="6" id="KW-0229">DNA integration</keyword>
<dbReference type="GO" id="GO:0004519">
    <property type="term" value="F:endonuclease activity"/>
    <property type="evidence" value="ECO:0007669"/>
    <property type="project" value="UniProtKB-KW"/>
</dbReference>
<dbReference type="GO" id="GO:0046872">
    <property type="term" value="F:metal ion binding"/>
    <property type="evidence" value="ECO:0007669"/>
    <property type="project" value="UniProtKB-KW"/>
</dbReference>
<dbReference type="InterPro" id="IPR001584">
    <property type="entry name" value="Integrase_cat-core"/>
</dbReference>
<keyword evidence="7" id="KW-0695">RNA-directed DNA polymerase</keyword>
<protein>
    <recommendedName>
        <fullName evidence="10">Integrase catalytic domain-containing protein</fullName>
    </recommendedName>
</protein>
<dbReference type="STRING" id="4795.A0A225VRW1"/>
<keyword evidence="12" id="KW-1185">Reference proteome</keyword>
<evidence type="ECO:0000256" key="4">
    <source>
        <dbReference type="ARBA" id="ARBA00022801"/>
    </source>
</evidence>
<dbReference type="Pfam" id="PF00665">
    <property type="entry name" value="rve"/>
    <property type="match status" value="1"/>
</dbReference>
<keyword evidence="3" id="KW-0255">Endonuclease</keyword>
<dbReference type="Gene3D" id="3.30.420.10">
    <property type="entry name" value="Ribonuclease H-like superfamily/Ribonuclease H"/>
    <property type="match status" value="1"/>
</dbReference>
<dbReference type="GO" id="GO:0003887">
    <property type="term" value="F:DNA-directed DNA polymerase activity"/>
    <property type="evidence" value="ECO:0007669"/>
    <property type="project" value="UniProtKB-KW"/>
</dbReference>
<dbReference type="InterPro" id="IPR012337">
    <property type="entry name" value="RNaseH-like_sf"/>
</dbReference>
<dbReference type="GO" id="GO:0016787">
    <property type="term" value="F:hydrolase activity"/>
    <property type="evidence" value="ECO:0007669"/>
    <property type="project" value="UniProtKB-KW"/>
</dbReference>
<comment type="caution">
    <text evidence="11">The sequence shown here is derived from an EMBL/GenBank/DDBJ whole genome shotgun (WGS) entry which is preliminary data.</text>
</comment>
<reference evidence="12" key="1">
    <citation type="submission" date="2017-03" db="EMBL/GenBank/DDBJ databases">
        <title>Phytopthora megakarya and P. palmivora, two closely related causual agents of cacao black pod achieved similar genome size and gene model numbers by different mechanisms.</title>
        <authorList>
            <person name="Ali S."/>
            <person name="Shao J."/>
            <person name="Larry D.J."/>
            <person name="Kronmiller B."/>
            <person name="Shen D."/>
            <person name="Strem M.D."/>
            <person name="Melnick R.L."/>
            <person name="Guiltinan M.J."/>
            <person name="Tyler B.M."/>
            <person name="Meinhardt L.W."/>
            <person name="Bailey B.A."/>
        </authorList>
    </citation>
    <scope>NUCLEOTIDE SEQUENCE [LARGE SCALE GENOMIC DNA]</scope>
    <source>
        <strain evidence="12">zdho120</strain>
    </source>
</reference>
<proteinExistence type="predicted"/>
<dbReference type="InterPro" id="IPR036397">
    <property type="entry name" value="RNaseH_sf"/>
</dbReference>
<sequence>MGPMKTVSKGGTRYVLTFVDDFSRFVLEYFLKNKSTVTAKLAEHSTKNQWGKRLKCLRSDNVTEYVYKQMAAMCSRNGIMHQRIVPYSP</sequence>
<dbReference type="PROSITE" id="PS50994">
    <property type="entry name" value="INTEGRASE"/>
    <property type="match status" value="1"/>
</dbReference>
<evidence type="ECO:0000256" key="3">
    <source>
        <dbReference type="ARBA" id="ARBA00022759"/>
    </source>
</evidence>
<dbReference type="OrthoDB" id="118622at2759"/>
<evidence type="ECO:0000313" key="12">
    <source>
        <dbReference type="Proteomes" id="UP000198211"/>
    </source>
</evidence>
<name>A0A225VRW1_9STRA</name>
<dbReference type="Proteomes" id="UP000198211">
    <property type="component" value="Unassembled WGS sequence"/>
</dbReference>
<keyword evidence="5" id="KW-0460">Magnesium</keyword>
<evidence type="ECO:0000256" key="6">
    <source>
        <dbReference type="ARBA" id="ARBA00022908"/>
    </source>
</evidence>
<keyword evidence="8" id="KW-0808">Transferase</keyword>
<dbReference type="GO" id="GO:0003676">
    <property type="term" value="F:nucleic acid binding"/>
    <property type="evidence" value="ECO:0007669"/>
    <property type="project" value="InterPro"/>
</dbReference>
<keyword evidence="9" id="KW-0233">DNA recombination</keyword>
<dbReference type="InterPro" id="IPR039537">
    <property type="entry name" value="Retrotran_Ty1/copia-like"/>
</dbReference>
<evidence type="ECO:0000256" key="2">
    <source>
        <dbReference type="ARBA" id="ARBA00022723"/>
    </source>
</evidence>
<dbReference type="GO" id="GO:0006310">
    <property type="term" value="P:DNA recombination"/>
    <property type="evidence" value="ECO:0007669"/>
    <property type="project" value="UniProtKB-KW"/>
</dbReference>
<keyword evidence="4" id="KW-0378">Hydrolase</keyword>
<evidence type="ECO:0000256" key="5">
    <source>
        <dbReference type="ARBA" id="ARBA00022842"/>
    </source>
</evidence>
<evidence type="ECO:0000256" key="7">
    <source>
        <dbReference type="ARBA" id="ARBA00022918"/>
    </source>
</evidence>
<evidence type="ECO:0000256" key="9">
    <source>
        <dbReference type="ARBA" id="ARBA00023172"/>
    </source>
</evidence>
<dbReference type="GO" id="GO:0003964">
    <property type="term" value="F:RNA-directed DNA polymerase activity"/>
    <property type="evidence" value="ECO:0007669"/>
    <property type="project" value="UniProtKB-KW"/>
</dbReference>
<evidence type="ECO:0000256" key="1">
    <source>
        <dbReference type="ARBA" id="ARBA00022722"/>
    </source>
</evidence>
<organism evidence="11 12">
    <name type="scientific">Phytophthora megakarya</name>
    <dbReference type="NCBI Taxonomy" id="4795"/>
    <lineage>
        <taxon>Eukaryota</taxon>
        <taxon>Sar</taxon>
        <taxon>Stramenopiles</taxon>
        <taxon>Oomycota</taxon>
        <taxon>Peronosporomycetes</taxon>
        <taxon>Peronosporales</taxon>
        <taxon>Peronosporaceae</taxon>
        <taxon>Phytophthora</taxon>
    </lineage>
</organism>
<keyword evidence="1" id="KW-0540">Nuclease</keyword>
<keyword evidence="2" id="KW-0479">Metal-binding</keyword>
<dbReference type="GO" id="GO:0015074">
    <property type="term" value="P:DNA integration"/>
    <property type="evidence" value="ECO:0007669"/>
    <property type="project" value="UniProtKB-KW"/>
</dbReference>
<dbReference type="PANTHER" id="PTHR42648">
    <property type="entry name" value="TRANSPOSASE, PUTATIVE-RELATED"/>
    <property type="match status" value="1"/>
</dbReference>
<dbReference type="SUPFAM" id="SSF53098">
    <property type="entry name" value="Ribonuclease H-like"/>
    <property type="match status" value="1"/>
</dbReference>
<evidence type="ECO:0000259" key="10">
    <source>
        <dbReference type="PROSITE" id="PS50994"/>
    </source>
</evidence>
<keyword evidence="8" id="KW-0239">DNA-directed DNA polymerase</keyword>
<evidence type="ECO:0000256" key="8">
    <source>
        <dbReference type="ARBA" id="ARBA00022932"/>
    </source>
</evidence>